<accession>A0A9D4C402</accession>
<evidence type="ECO:0000313" key="3">
    <source>
        <dbReference type="Proteomes" id="UP000828390"/>
    </source>
</evidence>
<comment type="caution">
    <text evidence="2">The sequence shown here is derived from an EMBL/GenBank/DDBJ whole genome shotgun (WGS) entry which is preliminary data.</text>
</comment>
<dbReference type="Proteomes" id="UP000828390">
    <property type="component" value="Unassembled WGS sequence"/>
</dbReference>
<protein>
    <submittedName>
        <fullName evidence="2">Uncharacterized protein</fullName>
    </submittedName>
</protein>
<name>A0A9D4C402_DREPO</name>
<reference evidence="2" key="2">
    <citation type="submission" date="2020-11" db="EMBL/GenBank/DDBJ databases">
        <authorList>
            <person name="McCartney M.A."/>
            <person name="Auch B."/>
            <person name="Kono T."/>
            <person name="Mallez S."/>
            <person name="Becker A."/>
            <person name="Gohl D.M."/>
            <person name="Silverstein K.A.T."/>
            <person name="Koren S."/>
            <person name="Bechman K.B."/>
            <person name="Herman A."/>
            <person name="Abrahante J.E."/>
            <person name="Garbe J."/>
        </authorList>
    </citation>
    <scope>NUCLEOTIDE SEQUENCE</scope>
    <source>
        <strain evidence="2">Duluth1</strain>
        <tissue evidence="2">Whole animal</tissue>
    </source>
</reference>
<evidence type="ECO:0000313" key="2">
    <source>
        <dbReference type="EMBL" id="KAH3716785.1"/>
    </source>
</evidence>
<reference evidence="2" key="1">
    <citation type="journal article" date="2019" name="bioRxiv">
        <title>The Genome of the Zebra Mussel, Dreissena polymorpha: A Resource for Invasive Species Research.</title>
        <authorList>
            <person name="McCartney M.A."/>
            <person name="Auch B."/>
            <person name="Kono T."/>
            <person name="Mallez S."/>
            <person name="Zhang Y."/>
            <person name="Obille A."/>
            <person name="Becker A."/>
            <person name="Abrahante J.E."/>
            <person name="Garbe J."/>
            <person name="Badalamenti J.P."/>
            <person name="Herman A."/>
            <person name="Mangelson H."/>
            <person name="Liachko I."/>
            <person name="Sullivan S."/>
            <person name="Sone E.D."/>
            <person name="Koren S."/>
            <person name="Silverstein K.A.T."/>
            <person name="Beckman K.B."/>
            <person name="Gohl D.M."/>
        </authorList>
    </citation>
    <scope>NUCLEOTIDE SEQUENCE</scope>
    <source>
        <strain evidence="2">Duluth1</strain>
        <tissue evidence="2">Whole animal</tissue>
    </source>
</reference>
<organism evidence="2 3">
    <name type="scientific">Dreissena polymorpha</name>
    <name type="common">Zebra mussel</name>
    <name type="synonym">Mytilus polymorpha</name>
    <dbReference type="NCBI Taxonomy" id="45954"/>
    <lineage>
        <taxon>Eukaryota</taxon>
        <taxon>Metazoa</taxon>
        <taxon>Spiralia</taxon>
        <taxon>Lophotrochozoa</taxon>
        <taxon>Mollusca</taxon>
        <taxon>Bivalvia</taxon>
        <taxon>Autobranchia</taxon>
        <taxon>Heteroconchia</taxon>
        <taxon>Euheterodonta</taxon>
        <taxon>Imparidentia</taxon>
        <taxon>Neoheterodontei</taxon>
        <taxon>Myida</taxon>
        <taxon>Dreissenoidea</taxon>
        <taxon>Dreissenidae</taxon>
        <taxon>Dreissena</taxon>
    </lineage>
</organism>
<proteinExistence type="predicted"/>
<feature type="region of interest" description="Disordered" evidence="1">
    <location>
        <begin position="22"/>
        <end position="43"/>
    </location>
</feature>
<gene>
    <name evidence="2" type="ORF">DPMN_059514</name>
</gene>
<dbReference type="EMBL" id="JAIWYP010000013">
    <property type="protein sequence ID" value="KAH3716785.1"/>
    <property type="molecule type" value="Genomic_DNA"/>
</dbReference>
<dbReference type="AlphaFoldDB" id="A0A9D4C402"/>
<keyword evidence="3" id="KW-1185">Reference proteome</keyword>
<evidence type="ECO:0000256" key="1">
    <source>
        <dbReference type="SAM" id="MobiDB-lite"/>
    </source>
</evidence>
<sequence>MRQDHRLTLLYMIQHHLVDVDPGPILSRSDTKTRGKSRLQQATPQSTVYNSSFYPITISQWNQLPILVTDSTCLEGFKTALVQLRASPSRTA</sequence>